<feature type="non-terminal residue" evidence="2">
    <location>
        <position position="80"/>
    </location>
</feature>
<dbReference type="EMBL" id="CP045891">
    <property type="protein sequence ID" value="QQP58528.1"/>
    <property type="molecule type" value="Genomic_DNA"/>
</dbReference>
<keyword evidence="3" id="KW-1185">Reference proteome</keyword>
<evidence type="ECO:0000313" key="2">
    <source>
        <dbReference type="EMBL" id="QQP58528.1"/>
    </source>
</evidence>
<evidence type="ECO:0000256" key="1">
    <source>
        <dbReference type="SAM" id="MobiDB-lite"/>
    </source>
</evidence>
<sequence length="80" mass="8955">GEDEDDEDHEDLLEPPSIYCTPPKRQNSPFLNLPKDQKIPIHQLQQQNSINKSRSMTNLIGGDNPIVSHGRKVLAPKPAC</sequence>
<protein>
    <submittedName>
        <fullName evidence="2">Uncharacterized protein</fullName>
    </submittedName>
</protein>
<accession>A0A7T8KMC1</accession>
<name>A0A7T8KMC1_CALRO</name>
<reference evidence="3" key="1">
    <citation type="submission" date="2021-01" db="EMBL/GenBank/DDBJ databases">
        <title>Caligus Genome Assembly.</title>
        <authorList>
            <person name="Gallardo-Escarate C."/>
        </authorList>
    </citation>
    <scope>NUCLEOTIDE SEQUENCE [LARGE SCALE GENOMIC DNA]</scope>
</reference>
<feature type="region of interest" description="Disordered" evidence="1">
    <location>
        <begin position="1"/>
        <end position="30"/>
    </location>
</feature>
<feature type="compositionally biased region" description="Acidic residues" evidence="1">
    <location>
        <begin position="1"/>
        <end position="13"/>
    </location>
</feature>
<organism evidence="2 3">
    <name type="scientific">Caligus rogercresseyi</name>
    <name type="common">Sea louse</name>
    <dbReference type="NCBI Taxonomy" id="217165"/>
    <lineage>
        <taxon>Eukaryota</taxon>
        <taxon>Metazoa</taxon>
        <taxon>Ecdysozoa</taxon>
        <taxon>Arthropoda</taxon>
        <taxon>Crustacea</taxon>
        <taxon>Multicrustacea</taxon>
        <taxon>Hexanauplia</taxon>
        <taxon>Copepoda</taxon>
        <taxon>Siphonostomatoida</taxon>
        <taxon>Caligidae</taxon>
        <taxon>Caligus</taxon>
    </lineage>
</organism>
<dbReference type="Proteomes" id="UP000595437">
    <property type="component" value="Chromosome 2"/>
</dbReference>
<proteinExistence type="predicted"/>
<evidence type="ECO:0000313" key="3">
    <source>
        <dbReference type="Proteomes" id="UP000595437"/>
    </source>
</evidence>
<dbReference type="AlphaFoldDB" id="A0A7T8KMC1"/>
<gene>
    <name evidence="2" type="ORF">FKW44_003883</name>
</gene>
<feature type="non-terminal residue" evidence="2">
    <location>
        <position position="1"/>
    </location>
</feature>